<evidence type="ECO:0000313" key="6">
    <source>
        <dbReference type="Proteomes" id="UP000001812"/>
    </source>
</evidence>
<dbReference type="PANTHER" id="PTHR24096:SF267">
    <property type="entry name" value="MALONATE--COA LIGASE ACSF3, MITOCHONDRIAL"/>
    <property type="match status" value="1"/>
</dbReference>
<dbReference type="SMART" id="SM00823">
    <property type="entry name" value="PKS_PP"/>
    <property type="match status" value="1"/>
</dbReference>
<dbReference type="InterPro" id="IPR001031">
    <property type="entry name" value="Thioesterase"/>
</dbReference>
<dbReference type="Pfam" id="PF00550">
    <property type="entry name" value="PP-binding"/>
    <property type="match status" value="1"/>
</dbReference>
<dbReference type="Pfam" id="PF00975">
    <property type="entry name" value="Thioesterase"/>
    <property type="match status" value="1"/>
</dbReference>
<dbReference type="SUPFAM" id="SSF53474">
    <property type="entry name" value="alpha/beta-Hydrolases"/>
    <property type="match status" value="1"/>
</dbReference>
<gene>
    <name evidence="5" type="ORF">BURPS1710A_A2671</name>
</gene>
<dbReference type="Gene3D" id="3.40.50.1820">
    <property type="entry name" value="alpha/beta hydrolase"/>
    <property type="match status" value="1"/>
</dbReference>
<name>A0A0E1VTB5_BURPE</name>
<dbReference type="Gene3D" id="1.10.1200.10">
    <property type="entry name" value="ACP-like"/>
    <property type="match status" value="1"/>
</dbReference>
<evidence type="ECO:0000259" key="4">
    <source>
        <dbReference type="PROSITE" id="PS50075"/>
    </source>
</evidence>
<dbReference type="PANTHER" id="PTHR24096">
    <property type="entry name" value="LONG-CHAIN-FATTY-ACID--COA LIGASE"/>
    <property type="match status" value="1"/>
</dbReference>
<dbReference type="InterPro" id="IPR020806">
    <property type="entry name" value="PKS_PP-bd"/>
</dbReference>
<dbReference type="GO" id="GO:0046872">
    <property type="term" value="F:metal ion binding"/>
    <property type="evidence" value="ECO:0007669"/>
    <property type="project" value="UniProtKB-KW"/>
</dbReference>
<dbReference type="Pfam" id="PF00501">
    <property type="entry name" value="AMP-binding"/>
    <property type="match status" value="1"/>
</dbReference>
<dbReference type="InterPro" id="IPR020845">
    <property type="entry name" value="AMP-binding_CS"/>
</dbReference>
<evidence type="ECO:0000256" key="3">
    <source>
        <dbReference type="ARBA" id="ARBA00022723"/>
    </source>
</evidence>
<keyword evidence="1" id="KW-0596">Phosphopantetheine</keyword>
<dbReference type="InterPro" id="IPR009081">
    <property type="entry name" value="PP-bd_ACP"/>
</dbReference>
<dbReference type="InterPro" id="IPR036736">
    <property type="entry name" value="ACP-like_sf"/>
</dbReference>
<protein>
    <submittedName>
        <fullName evidence="5">Putative non-ribosomal peptide synthase</fullName>
    </submittedName>
</protein>
<dbReference type="InterPro" id="IPR020802">
    <property type="entry name" value="TesA-like"/>
</dbReference>
<dbReference type="EMBL" id="CM000833">
    <property type="protein sequence ID" value="EET03241.1"/>
    <property type="molecule type" value="Genomic_DNA"/>
</dbReference>
<proteinExistence type="predicted"/>
<dbReference type="SUPFAM" id="SSF56801">
    <property type="entry name" value="Acetyl-CoA synthetase-like"/>
    <property type="match status" value="1"/>
</dbReference>
<dbReference type="InterPro" id="IPR000873">
    <property type="entry name" value="AMP-dep_synth/lig_dom"/>
</dbReference>
<accession>A0A0E1VTB5</accession>
<dbReference type="InterPro" id="IPR042099">
    <property type="entry name" value="ANL_N_sf"/>
</dbReference>
<organism evidence="5 6">
    <name type="scientific">Burkholderia pseudomallei 1710a</name>
    <dbReference type="NCBI Taxonomy" id="320371"/>
    <lineage>
        <taxon>Bacteria</taxon>
        <taxon>Pseudomonadati</taxon>
        <taxon>Pseudomonadota</taxon>
        <taxon>Betaproteobacteria</taxon>
        <taxon>Burkholderiales</taxon>
        <taxon>Burkholderiaceae</taxon>
        <taxon>Burkholderia</taxon>
        <taxon>pseudomallei group</taxon>
    </lineage>
</organism>
<evidence type="ECO:0000256" key="1">
    <source>
        <dbReference type="ARBA" id="ARBA00022450"/>
    </source>
</evidence>
<reference evidence="5 6" key="2">
    <citation type="submission" date="2009-05" db="EMBL/GenBank/DDBJ databases">
        <authorList>
            <person name="Harkins D.M."/>
            <person name="DeShazer D."/>
            <person name="Woods D.E."/>
            <person name="Brinkac L.M."/>
            <person name="Brown K.A."/>
            <person name="Hung G.C."/>
            <person name="Tuanyok A."/>
            <person name="Zhang B."/>
            <person name="Nierman W.C."/>
        </authorList>
    </citation>
    <scope>NUCLEOTIDE SEQUENCE [LARGE SCALE GENOMIC DNA]</scope>
    <source>
        <strain evidence="5 6">1710a</strain>
    </source>
</reference>
<dbReference type="Gene3D" id="3.30.300.30">
    <property type="match status" value="1"/>
</dbReference>
<reference evidence="6" key="1">
    <citation type="submission" date="2007-08" db="EMBL/GenBank/DDBJ databases">
        <title>Annotation of Burkholderia pseudomallei 1710a.</title>
        <authorList>
            <person name="Harkins D.M."/>
            <person name="DeShazer D."/>
            <person name="Woods D.E."/>
            <person name="Brinkac L.M."/>
            <person name="Brown K.A."/>
            <person name="Hung G.C."/>
            <person name="Tuanyok A."/>
            <person name="Zhang B."/>
            <person name="Nierman W.C."/>
        </authorList>
    </citation>
    <scope>NUCLEOTIDE SEQUENCE [LARGE SCALE GENOMIC DNA]</scope>
    <source>
        <strain evidence="6">1710a</strain>
    </source>
</reference>
<evidence type="ECO:0000256" key="2">
    <source>
        <dbReference type="ARBA" id="ARBA00022553"/>
    </source>
</evidence>
<dbReference type="InterPro" id="IPR045851">
    <property type="entry name" value="AMP-bd_C_sf"/>
</dbReference>
<dbReference type="InterPro" id="IPR029058">
    <property type="entry name" value="AB_hydrolase_fold"/>
</dbReference>
<evidence type="ECO:0000313" key="5">
    <source>
        <dbReference type="EMBL" id="EET03241.1"/>
    </source>
</evidence>
<dbReference type="GO" id="GO:0031957">
    <property type="term" value="F:very long-chain fatty acid-CoA ligase activity"/>
    <property type="evidence" value="ECO:0007669"/>
    <property type="project" value="TreeGrafter"/>
</dbReference>
<dbReference type="GO" id="GO:0031177">
    <property type="term" value="F:phosphopantetheine binding"/>
    <property type="evidence" value="ECO:0007669"/>
    <property type="project" value="InterPro"/>
</dbReference>
<dbReference type="PROSITE" id="PS00455">
    <property type="entry name" value="AMP_BINDING"/>
    <property type="match status" value="1"/>
</dbReference>
<dbReference type="GO" id="GO:0006633">
    <property type="term" value="P:fatty acid biosynthetic process"/>
    <property type="evidence" value="ECO:0007669"/>
    <property type="project" value="TreeGrafter"/>
</dbReference>
<dbReference type="Proteomes" id="UP000001812">
    <property type="component" value="Chromosome II"/>
</dbReference>
<feature type="domain" description="Carrier" evidence="4">
    <location>
        <begin position="690"/>
        <end position="768"/>
    </location>
</feature>
<dbReference type="AlphaFoldDB" id="A0A0E1VTB5"/>
<dbReference type="SMART" id="SM00824">
    <property type="entry name" value="PKS_TE"/>
    <property type="match status" value="1"/>
</dbReference>
<sequence>MQFVGMDKTIESSGIFCRWIQWIVSESRSPSCVIPEKSGMPERSGARDRIRSNNPAFYRAGRRFVSCSRVSIGRRRSRERNGGQSGRDSPAIVNRRVRARVPGRSFPLAPSAWSTCTMTASTLDLPRDCEHALRAASPPNIVDLLLRAARLHPHTGVRFIAAESEHKGAFVTYPELLDEARRILGGLRARGYRSGMKVALLLEHASDFIPAFWACALGGFVPCPLVPIRNDPERWAKHLAHVDTLLDHPLLVTTEALNNDLPGGASAVNLNALRASLPDASTHVAQPSDPAVFVLTSGSTGNSKAVVLTHGNLLASMAGKNDRQQLAGADVTLNWISFDHVAALLEAHLLPLYVGAVQLHVEAAAVLTDPLRFLRLVSRYRVTMTFSPNFLFGQLNAALEAMGDEALAAWRGAVDLSSLRHVVSGGEAIVVATGQRFLDLLAPCGLARDALWPAFGMTETCAGSVYSREFPEGDAGREFASLGLPVAGLQMRIADDRNNVLPEGEAGEFQVRGPMIFQRYHNNAEATRAAFTSDGWFRTGDLGRIERGRLWLVGRSKDSIIVNGVNYFSHELETTLEALDGVKPSFVAAFPTRGAGDESEQLVVTFTPSFPLDDEDALYRLVIAIRNSTILLWGFRPALILPLPEDEFPKTSLGKTQRAIMRKRLEAGSYDGYKARVADLANRQMGGYVAPDGQAEAAVAAIFARMFQLAPEAISATASFFDLGGTSLDILKLKRQVEQRLGVIDLPIVTILQNPSVRALAARLAPGERVTAGEYDPVVPLQLTGGKTPLFCVHPGVGEVLVFVNLAKYFVNERPFYALRARGFNEGETYFSSFDEMVNTYVDAIRKRQPHGPYAVAGYSYGGAVAFEIAKVLEAQGERVDFVGSFNLPPHIKYRMDELDEVEGAVNLAFFLSLIDKQQSLTLPPQLRAAMPEQDPLAYLIDHAPPGRLVELDLDLAKFRAWAGLAQSLLTLGRSYAPSGSVRAMSIFYAIPLRGTKDDWLNKELRRWDEFTRAPNRYIDVAGEHYTLMGPAHVATFQAVLRAELDRALGGK</sequence>
<dbReference type="Gene3D" id="3.40.50.12780">
    <property type="entry name" value="N-terminal domain of ligase-like"/>
    <property type="match status" value="1"/>
</dbReference>
<keyword evidence="3" id="KW-0479">Metal-binding</keyword>
<dbReference type="PROSITE" id="PS50075">
    <property type="entry name" value="CARRIER"/>
    <property type="match status" value="1"/>
</dbReference>
<dbReference type="HOGENOM" id="CLU_000022_23_6_4"/>
<keyword evidence="2" id="KW-0597">Phosphoprotein</keyword>
<dbReference type="SUPFAM" id="SSF47336">
    <property type="entry name" value="ACP-like"/>
    <property type="match status" value="1"/>
</dbReference>